<dbReference type="SUPFAM" id="SSF53901">
    <property type="entry name" value="Thiolase-like"/>
    <property type="match status" value="2"/>
</dbReference>
<evidence type="ECO:0000313" key="7">
    <source>
        <dbReference type="Proteomes" id="UP000181942"/>
    </source>
</evidence>
<gene>
    <name evidence="6" type="ORF">SAMN02787118_12393</name>
</gene>
<sequence length="377" mass="39793">MPHTSTAPPAEPRARHVSVLATGAHLPGEALDNDALARFCGPLPADVLDGIQVKRRHWMVDPATGAHTTSTSQMATAAARQALERAGVQADEIDLIVLSTASPDYLLPVAATYVQQQLGLEDCAVIEVRAGCVGAVQAHDIARRLLADGTYTTALVIGAEAVSPLLAPVFLGRDPERVRMRDRLTVYTFGDGAGALVLRAGEEGSAHGRRRPVFATRSLGGARKPGMLIVGGGTDAPLAEQQRRPRLMDIRLDIPGTAQFGPRVFVEGIHDLLTRSRLALADLDACVLPEGNAEYFASEYAAAGLSPADQATLSKTIVENLTDVGATGSAAVPLALDAGWREGRIRPGDTVLLLAIEASRYLYAGLTLTWDAPFPGH</sequence>
<dbReference type="InterPro" id="IPR013747">
    <property type="entry name" value="ACP_syn_III_C"/>
</dbReference>
<keyword evidence="2" id="KW-0808">Transferase</keyword>
<reference evidence="6 7" key="1">
    <citation type="submission" date="2016-10" db="EMBL/GenBank/DDBJ databases">
        <authorList>
            <person name="de Groot N.N."/>
        </authorList>
    </citation>
    <scope>NUCLEOTIDE SEQUENCE [LARGE SCALE GENOMIC DNA]</scope>
    <source>
        <strain evidence="6 7">OK461</strain>
    </source>
</reference>
<evidence type="ECO:0000313" key="6">
    <source>
        <dbReference type="EMBL" id="SFG59194.1"/>
    </source>
</evidence>
<evidence type="ECO:0000259" key="5">
    <source>
        <dbReference type="Pfam" id="PF08545"/>
    </source>
</evidence>
<keyword evidence="1" id="KW-0963">Cytoplasm</keyword>
<feature type="domain" description="Beta-ketoacyl-[acyl-carrier-protein] synthase III N-terminal" evidence="5">
    <location>
        <begin position="127"/>
        <end position="205"/>
    </location>
</feature>
<evidence type="ECO:0000256" key="1">
    <source>
        <dbReference type="ARBA" id="ARBA00022490"/>
    </source>
</evidence>
<dbReference type="AlphaFoldDB" id="A0A1I2T2A6"/>
<dbReference type="GO" id="GO:0044550">
    <property type="term" value="P:secondary metabolite biosynthetic process"/>
    <property type="evidence" value="ECO:0007669"/>
    <property type="project" value="TreeGrafter"/>
</dbReference>
<accession>A0A1I2T2A6</accession>
<dbReference type="Pfam" id="PF08545">
    <property type="entry name" value="ACP_syn_III"/>
    <property type="match status" value="1"/>
</dbReference>
<name>A0A1I2T2A6_9ACTN</name>
<dbReference type="GO" id="GO:0004315">
    <property type="term" value="F:3-oxoacyl-[acyl-carrier-protein] synthase activity"/>
    <property type="evidence" value="ECO:0007669"/>
    <property type="project" value="InterPro"/>
</dbReference>
<evidence type="ECO:0000259" key="4">
    <source>
        <dbReference type="Pfam" id="PF08541"/>
    </source>
</evidence>
<feature type="domain" description="Beta-ketoacyl-[acyl-carrier-protein] synthase III C-terminal" evidence="4">
    <location>
        <begin position="274"/>
        <end position="357"/>
    </location>
</feature>
<keyword evidence="3" id="KW-0012">Acyltransferase</keyword>
<dbReference type="Proteomes" id="UP000181942">
    <property type="component" value="Unassembled WGS sequence"/>
</dbReference>
<dbReference type="PANTHER" id="PTHR34069:SF3">
    <property type="entry name" value="ACYL-COA:ACYL-COA ALKYLTRANSFERASE"/>
    <property type="match status" value="1"/>
</dbReference>
<evidence type="ECO:0000256" key="3">
    <source>
        <dbReference type="ARBA" id="ARBA00023315"/>
    </source>
</evidence>
<dbReference type="RefSeq" id="WP_075032270.1">
    <property type="nucleotide sequence ID" value="NZ_FONR01000023.1"/>
</dbReference>
<protein>
    <submittedName>
        <fullName evidence="6">3-oxoacyl-[acyl-carrier-protein] synthase-3</fullName>
    </submittedName>
</protein>
<dbReference type="Gene3D" id="3.40.47.10">
    <property type="match status" value="2"/>
</dbReference>
<dbReference type="PANTHER" id="PTHR34069">
    <property type="entry name" value="3-OXOACYL-[ACYL-CARRIER-PROTEIN] SYNTHASE 3"/>
    <property type="match status" value="1"/>
</dbReference>
<dbReference type="OrthoDB" id="2514738at2"/>
<evidence type="ECO:0000256" key="2">
    <source>
        <dbReference type="ARBA" id="ARBA00022679"/>
    </source>
</evidence>
<dbReference type="InterPro" id="IPR013751">
    <property type="entry name" value="ACP_syn_III_N"/>
</dbReference>
<dbReference type="EMBL" id="FONR01000023">
    <property type="protein sequence ID" value="SFG59194.1"/>
    <property type="molecule type" value="Genomic_DNA"/>
</dbReference>
<dbReference type="Pfam" id="PF08541">
    <property type="entry name" value="ACP_syn_III_C"/>
    <property type="match status" value="1"/>
</dbReference>
<dbReference type="InterPro" id="IPR016039">
    <property type="entry name" value="Thiolase-like"/>
</dbReference>
<proteinExistence type="predicted"/>
<dbReference type="GO" id="GO:0006633">
    <property type="term" value="P:fatty acid biosynthetic process"/>
    <property type="evidence" value="ECO:0007669"/>
    <property type="project" value="InterPro"/>
</dbReference>
<organism evidence="6 7">
    <name type="scientific">Streptomyces mirabilis</name>
    <dbReference type="NCBI Taxonomy" id="68239"/>
    <lineage>
        <taxon>Bacteria</taxon>
        <taxon>Bacillati</taxon>
        <taxon>Actinomycetota</taxon>
        <taxon>Actinomycetes</taxon>
        <taxon>Kitasatosporales</taxon>
        <taxon>Streptomycetaceae</taxon>
        <taxon>Streptomyces</taxon>
    </lineage>
</organism>